<dbReference type="EC" id="2.7.7.19" evidence="2"/>
<evidence type="ECO:0000256" key="4">
    <source>
        <dbReference type="ARBA" id="ARBA00047933"/>
    </source>
</evidence>
<protein>
    <recommendedName>
        <fullName evidence="2">polynucleotide adenylyltransferase</fullName>
        <ecNumber evidence="2">2.7.7.19</ecNumber>
    </recommendedName>
</protein>
<feature type="region of interest" description="Disordered" evidence="5">
    <location>
        <begin position="159"/>
        <end position="182"/>
    </location>
</feature>
<dbReference type="InterPro" id="IPR012937">
    <property type="entry name" value="TET5"/>
</dbReference>
<accession>A0A915JKK6</accession>
<name>A0A915JKK6_ROMCU</name>
<organism evidence="6 7">
    <name type="scientific">Romanomermis culicivorax</name>
    <name type="common">Nematode worm</name>
    <dbReference type="NCBI Taxonomy" id="13658"/>
    <lineage>
        <taxon>Eukaryota</taxon>
        <taxon>Metazoa</taxon>
        <taxon>Ecdysozoa</taxon>
        <taxon>Nematoda</taxon>
        <taxon>Enoplea</taxon>
        <taxon>Dorylaimia</taxon>
        <taxon>Mermithida</taxon>
        <taxon>Mermithoidea</taxon>
        <taxon>Mermithidae</taxon>
        <taxon>Romanomermis</taxon>
    </lineage>
</organism>
<evidence type="ECO:0000256" key="1">
    <source>
        <dbReference type="ARBA" id="ARBA00007631"/>
    </source>
</evidence>
<comment type="similarity">
    <text evidence="1">Belongs to the TENT family.</text>
</comment>
<keyword evidence="6" id="KW-1185">Reference proteome</keyword>
<evidence type="ECO:0000256" key="3">
    <source>
        <dbReference type="ARBA" id="ARBA00022679"/>
    </source>
</evidence>
<keyword evidence="3" id="KW-0808">Transferase</keyword>
<dbReference type="WBParaSite" id="nRc.2.0.1.t26607-RA">
    <property type="protein sequence ID" value="nRc.2.0.1.t26607-RA"/>
    <property type="gene ID" value="nRc.2.0.1.g26607"/>
</dbReference>
<dbReference type="PANTHER" id="PTHR12974">
    <property type="entry name" value="PRION-LIKE- Q/N-RICH -DOMAIN-BEARING PROTEIN PROTEIN 44"/>
    <property type="match status" value="1"/>
</dbReference>
<dbReference type="OMA" id="CVHSVRL"/>
<comment type="catalytic activity">
    <reaction evidence="4">
        <text>RNA(n) + ATP = RNA(n)-3'-adenine ribonucleotide + diphosphate</text>
        <dbReference type="Rhea" id="RHEA:11332"/>
        <dbReference type="Rhea" id="RHEA-COMP:14527"/>
        <dbReference type="Rhea" id="RHEA-COMP:17347"/>
        <dbReference type="ChEBI" id="CHEBI:30616"/>
        <dbReference type="ChEBI" id="CHEBI:33019"/>
        <dbReference type="ChEBI" id="CHEBI:140395"/>
        <dbReference type="ChEBI" id="CHEBI:173115"/>
        <dbReference type="EC" id="2.7.7.19"/>
    </reaction>
    <physiologicalReaction direction="left-to-right" evidence="4">
        <dbReference type="Rhea" id="RHEA:11333"/>
    </physiologicalReaction>
</comment>
<dbReference type="PANTHER" id="PTHR12974:SF36">
    <property type="entry name" value="POLYNUCLEOTIDE ADENYLYLTRANSFERASE"/>
    <property type="match status" value="1"/>
</dbReference>
<dbReference type="Proteomes" id="UP000887565">
    <property type="component" value="Unplaced"/>
</dbReference>
<evidence type="ECO:0000256" key="2">
    <source>
        <dbReference type="ARBA" id="ARBA00012388"/>
    </source>
</evidence>
<evidence type="ECO:0000313" key="7">
    <source>
        <dbReference type="WBParaSite" id="nRc.2.0.1.t26607-RA"/>
    </source>
</evidence>
<sequence>MRVIRVYICDIITYTKKMKNYHQSLIVANDDRQDENSLYSTSSSTSFSSSVDRSKSLLNQEQIQRLLDVIDDEFEVHGRGNFPTLKVRLSRFIRTLDQRVQAKNLFVKRAKMNGGAASYVLLAGGGRLRSLSVNQFSLSNKSPPIKGCDFENGNVSSPENLYKDDSAQRNSLSSSSNDNETFNDQSFGDVDLIFDVDLTPSTNFDLFKQCALETLIEFLPEDANRSKITDAVMQDAYVKKMVKIGGYYNSNSQSGKKDVNNYRCKQQQLAQQQSDLWSLITLNNDQGRCIELKFVDRIKRQFEFSVDSFQIHLDWLLYLDDDFDDHKMSVKRYLEQNERLRTMKIVAESVYGDFQLALKHLNEKLIDTIEPELIRGGGLLKYVHLLIK</sequence>
<dbReference type="Pfam" id="PF07984">
    <property type="entry name" value="NTP_transf_7"/>
    <property type="match status" value="3"/>
</dbReference>
<dbReference type="GO" id="GO:0003723">
    <property type="term" value="F:RNA binding"/>
    <property type="evidence" value="ECO:0007669"/>
    <property type="project" value="TreeGrafter"/>
</dbReference>
<reference evidence="7" key="1">
    <citation type="submission" date="2022-11" db="UniProtKB">
        <authorList>
            <consortium name="WormBaseParasite"/>
        </authorList>
    </citation>
    <scope>IDENTIFICATION</scope>
</reference>
<evidence type="ECO:0000256" key="5">
    <source>
        <dbReference type="SAM" id="MobiDB-lite"/>
    </source>
</evidence>
<dbReference type="GO" id="GO:0048255">
    <property type="term" value="P:mRNA stabilization"/>
    <property type="evidence" value="ECO:0007669"/>
    <property type="project" value="TreeGrafter"/>
</dbReference>
<dbReference type="SMART" id="SM01153">
    <property type="entry name" value="DUF1693"/>
    <property type="match status" value="1"/>
</dbReference>
<proteinExistence type="inferred from homology"/>
<evidence type="ECO:0000313" key="6">
    <source>
        <dbReference type="Proteomes" id="UP000887565"/>
    </source>
</evidence>
<feature type="compositionally biased region" description="Low complexity" evidence="5">
    <location>
        <begin position="168"/>
        <end position="179"/>
    </location>
</feature>
<dbReference type="GO" id="GO:1990817">
    <property type="term" value="F:poly(A) RNA polymerase activity"/>
    <property type="evidence" value="ECO:0007669"/>
    <property type="project" value="UniProtKB-EC"/>
</dbReference>
<dbReference type="AlphaFoldDB" id="A0A915JKK6"/>